<dbReference type="Pfam" id="PF00753">
    <property type="entry name" value="Lactamase_B"/>
    <property type="match status" value="1"/>
</dbReference>
<comment type="cofactor">
    <cofactor evidence="1">
        <name>Zn(2+)</name>
        <dbReference type="ChEBI" id="CHEBI:29105"/>
    </cofactor>
</comment>
<comment type="similarity">
    <text evidence="2">Belongs to the metallo-beta-lactamase superfamily.</text>
</comment>
<evidence type="ECO:0000256" key="4">
    <source>
        <dbReference type="ARBA" id="ARBA00022801"/>
    </source>
</evidence>
<keyword evidence="3" id="KW-0479">Metal-binding</keyword>
<evidence type="ECO:0000313" key="7">
    <source>
        <dbReference type="EMBL" id="BBM82074.1"/>
    </source>
</evidence>
<gene>
    <name evidence="7" type="ORF">UABAM_00417</name>
</gene>
<dbReference type="CDD" id="cd07730">
    <property type="entry name" value="metallo-hydrolase-like_MBL-fold"/>
    <property type="match status" value="1"/>
</dbReference>
<dbReference type="SMART" id="SM00849">
    <property type="entry name" value="Lactamase_B"/>
    <property type="match status" value="1"/>
</dbReference>
<dbReference type="SUPFAM" id="SSF56281">
    <property type="entry name" value="Metallo-hydrolase/oxidoreductase"/>
    <property type="match status" value="1"/>
</dbReference>
<dbReference type="PANTHER" id="PTHR42978:SF2">
    <property type="entry name" value="102 KBASES UNSTABLE REGION: FROM 1 TO 119443"/>
    <property type="match status" value="1"/>
</dbReference>
<dbReference type="Gene3D" id="3.60.15.10">
    <property type="entry name" value="Ribonuclease Z/Hydroxyacylglutathione hydrolase-like"/>
    <property type="match status" value="1"/>
</dbReference>
<reference evidence="7 8" key="1">
    <citation type="submission" date="2019-08" db="EMBL/GenBank/DDBJ databases">
        <title>Complete genome sequence of Candidatus Uab amorphum.</title>
        <authorList>
            <person name="Shiratori T."/>
            <person name="Suzuki S."/>
            <person name="Kakizawa Y."/>
            <person name="Ishida K."/>
        </authorList>
    </citation>
    <scope>NUCLEOTIDE SEQUENCE [LARGE SCALE GENOMIC DNA]</scope>
    <source>
        <strain evidence="7 8">SRT547</strain>
    </source>
</reference>
<dbReference type="InterPro" id="IPR001279">
    <property type="entry name" value="Metallo-B-lactamas"/>
</dbReference>
<evidence type="ECO:0000313" key="8">
    <source>
        <dbReference type="Proteomes" id="UP000326354"/>
    </source>
</evidence>
<organism evidence="7 8">
    <name type="scientific">Uabimicrobium amorphum</name>
    <dbReference type="NCBI Taxonomy" id="2596890"/>
    <lineage>
        <taxon>Bacteria</taxon>
        <taxon>Pseudomonadati</taxon>
        <taxon>Planctomycetota</taxon>
        <taxon>Candidatus Uabimicrobiia</taxon>
        <taxon>Candidatus Uabimicrobiales</taxon>
        <taxon>Candidatus Uabimicrobiaceae</taxon>
        <taxon>Candidatus Uabimicrobium</taxon>
    </lineage>
</organism>
<evidence type="ECO:0000256" key="1">
    <source>
        <dbReference type="ARBA" id="ARBA00001947"/>
    </source>
</evidence>
<evidence type="ECO:0000259" key="6">
    <source>
        <dbReference type="SMART" id="SM00849"/>
    </source>
</evidence>
<proteinExistence type="inferred from homology"/>
<keyword evidence="5" id="KW-0862">Zinc</keyword>
<dbReference type="InterPro" id="IPR051013">
    <property type="entry name" value="MBL_superfamily_lactonases"/>
</dbReference>
<evidence type="ECO:0000256" key="5">
    <source>
        <dbReference type="ARBA" id="ARBA00022833"/>
    </source>
</evidence>
<feature type="domain" description="Metallo-beta-lactamase" evidence="6">
    <location>
        <begin position="35"/>
        <end position="270"/>
    </location>
</feature>
<evidence type="ECO:0000256" key="2">
    <source>
        <dbReference type="ARBA" id="ARBA00007749"/>
    </source>
</evidence>
<dbReference type="EMBL" id="AP019860">
    <property type="protein sequence ID" value="BBM82074.1"/>
    <property type="molecule type" value="Genomic_DNA"/>
</dbReference>
<dbReference type="OrthoDB" id="9802897at2"/>
<evidence type="ECO:0000256" key="3">
    <source>
        <dbReference type="ARBA" id="ARBA00022723"/>
    </source>
</evidence>
<dbReference type="KEGG" id="uam:UABAM_00417"/>
<accession>A0A5S9II41</accession>
<keyword evidence="4 7" id="KW-0378">Hydrolase</keyword>
<keyword evidence="8" id="KW-1185">Reference proteome</keyword>
<dbReference type="InterPro" id="IPR036866">
    <property type="entry name" value="RibonucZ/Hydroxyglut_hydro"/>
</dbReference>
<dbReference type="RefSeq" id="WP_151966330.1">
    <property type="nucleotide sequence ID" value="NZ_AP019860.1"/>
</dbReference>
<protein>
    <submittedName>
        <fullName evidence="7">MBL fold metallo-hydrolase</fullName>
    </submittedName>
</protein>
<dbReference type="GO" id="GO:0016787">
    <property type="term" value="F:hydrolase activity"/>
    <property type="evidence" value="ECO:0007669"/>
    <property type="project" value="UniProtKB-KW"/>
</dbReference>
<dbReference type="AlphaFoldDB" id="A0A5S9II41"/>
<dbReference type="PANTHER" id="PTHR42978">
    <property type="entry name" value="QUORUM-QUENCHING LACTONASE YTNP-RELATED-RELATED"/>
    <property type="match status" value="1"/>
</dbReference>
<dbReference type="Proteomes" id="UP000326354">
    <property type="component" value="Chromosome"/>
</dbReference>
<sequence>MAEKNTRLKIFHAGYCTHPEHIILRNKNRKDIPFPAMFALIMHPQRGPMLFDTGYSERFFSETKRFPSSIYRRITPVHFSEKDAAAHQLQQYGVAAKDIQYVVISHFHADHIAALGDFPNAKYIYLAKAFDDVRNRKGISALIRAFLPGLIPRDFMERSITIDRKPPVELPLDYIPFRWGWDLCEDMSVIAVELPGHAVGQIGLFINTDVKTRYFLIADACWLQQSYQQNIMPHPITRLLFADYKEYRKTLEKIHQIYLERPQLHIIPSHCMKTVTQHEHNTQS</sequence>
<dbReference type="GO" id="GO:0046872">
    <property type="term" value="F:metal ion binding"/>
    <property type="evidence" value="ECO:0007669"/>
    <property type="project" value="UniProtKB-KW"/>
</dbReference>
<name>A0A5S9II41_UABAM</name>